<dbReference type="Proteomes" id="UP000637074">
    <property type="component" value="Unassembled WGS sequence"/>
</dbReference>
<evidence type="ECO:0000313" key="2">
    <source>
        <dbReference type="Proteomes" id="UP000637074"/>
    </source>
</evidence>
<dbReference type="RefSeq" id="WP_191274574.1">
    <property type="nucleotide sequence ID" value="NZ_BNDS01000014.1"/>
</dbReference>
<keyword evidence="2" id="KW-1185">Reference proteome</keyword>
<gene>
    <name evidence="1" type="ORF">AM1BK_32500</name>
</gene>
<accession>A0ABQ3N4S4</accession>
<comment type="caution">
    <text evidence="1">The sequence shown here is derived from an EMBL/GenBank/DDBJ whole genome shotgun (WGS) entry which is preliminary data.</text>
</comment>
<sequence>MSIQFLEQINNAISDVSNRYYKQIFVYDYSDGKSVKKFAETHSLPYINVNIEISKLLQDIPVNRRSFQITEVFQQLIDKYHDDVICLDYYELLFDNSLEIDPMILIKNNSRYKTLTISWRGKIIGDTLIHAEPGHPEYKKFIVQDAIIIK</sequence>
<organism evidence="1 2">
    <name type="scientific">Neobacillus kokaensis</name>
    <dbReference type="NCBI Taxonomy" id="2759023"/>
    <lineage>
        <taxon>Bacteria</taxon>
        <taxon>Bacillati</taxon>
        <taxon>Bacillota</taxon>
        <taxon>Bacilli</taxon>
        <taxon>Bacillales</taxon>
        <taxon>Bacillaceae</taxon>
        <taxon>Neobacillus</taxon>
    </lineage>
</organism>
<name>A0ABQ3N4S4_9BACI</name>
<evidence type="ECO:0008006" key="3">
    <source>
        <dbReference type="Google" id="ProtNLM"/>
    </source>
</evidence>
<proteinExistence type="predicted"/>
<dbReference type="InterPro" id="IPR048067">
    <property type="entry name" value="BREX_3_BrxF"/>
</dbReference>
<reference evidence="1 2" key="1">
    <citation type="journal article" date="2022" name="Int. J. Syst. Evol. Microbiol.">
        <title>Neobacillus kokaensis sp. nov., isolated from soil.</title>
        <authorList>
            <person name="Yuki K."/>
            <person name="Matsubara H."/>
            <person name="Yamaguchi S."/>
        </authorList>
    </citation>
    <scope>NUCLEOTIDE SEQUENCE [LARGE SCALE GENOMIC DNA]</scope>
    <source>
        <strain evidence="1 2">LOB 377</strain>
    </source>
</reference>
<dbReference type="EMBL" id="BNDS01000014">
    <property type="protein sequence ID" value="GHH99707.1"/>
    <property type="molecule type" value="Genomic_DNA"/>
</dbReference>
<evidence type="ECO:0000313" key="1">
    <source>
        <dbReference type="EMBL" id="GHH99707.1"/>
    </source>
</evidence>
<protein>
    <recommendedName>
        <fullName evidence="3">BREX-3 system P-loop-containing protein BrxF</fullName>
    </recommendedName>
</protein>
<dbReference type="NCBIfam" id="NF033453">
    <property type="entry name" value="BREX_3_BrxF"/>
    <property type="match status" value="1"/>
</dbReference>